<evidence type="ECO:0000256" key="8">
    <source>
        <dbReference type="ARBA" id="ARBA00023306"/>
    </source>
</evidence>
<dbReference type="GO" id="GO:0043213">
    <property type="term" value="P:bacteriocin transport"/>
    <property type="evidence" value="ECO:0007669"/>
    <property type="project" value="InterPro"/>
</dbReference>
<evidence type="ECO:0000256" key="2">
    <source>
        <dbReference type="ARBA" id="ARBA00022475"/>
    </source>
</evidence>
<accession>A0A258HQ91</accession>
<evidence type="ECO:0000256" key="7">
    <source>
        <dbReference type="ARBA" id="ARBA00023136"/>
    </source>
</evidence>
<keyword evidence="6 11" id="KW-1133">Transmembrane helix</keyword>
<evidence type="ECO:0000313" key="14">
    <source>
        <dbReference type="Proteomes" id="UP000216147"/>
    </source>
</evidence>
<feature type="region of interest" description="Disordered" evidence="10">
    <location>
        <begin position="233"/>
        <end position="261"/>
    </location>
</feature>
<feature type="transmembrane region" description="Helical" evidence="11">
    <location>
        <begin position="25"/>
        <end position="46"/>
    </location>
</feature>
<keyword evidence="5 11" id="KW-0812">Transmembrane</keyword>
<dbReference type="EMBL" id="NCEQ01000001">
    <property type="protein sequence ID" value="OYX59131.1"/>
    <property type="molecule type" value="Genomic_DNA"/>
</dbReference>
<keyword evidence="3" id="KW-0997">Cell inner membrane</keyword>
<sequence length="261" mass="27337">MTVAATVASEASMLNPVTLFLTADWVVKSVMVGLAVASVWSWTVIIDKAFRFTALNTQANAFEKAIASGRSLEDVAAQAGPEPAHALPRMLVIALSDWRETRRKGPLTDTEGNLLISRIDRSLDSLIAREGQRIEEGLGVLSVVATASPFIGLFGTVWGIMNAFGRIAAAGNTNLTTVAPAIAEALFATAVGLAAAIPAYIAYNKFSIDAGKFTSRLESFADDLQAAVARRLGGGPAPVASPPPPPPPPPSAPDLSFRRSV</sequence>
<evidence type="ECO:0000256" key="4">
    <source>
        <dbReference type="ARBA" id="ARBA00022618"/>
    </source>
</evidence>
<dbReference type="Proteomes" id="UP000216147">
    <property type="component" value="Unassembled WGS sequence"/>
</dbReference>
<keyword evidence="9" id="KW-0813">Transport</keyword>
<keyword evidence="7 11" id="KW-0472">Membrane</keyword>
<protein>
    <submittedName>
        <fullName evidence="13">Protein TolQ</fullName>
    </submittedName>
</protein>
<dbReference type="AlphaFoldDB" id="A0A258HQ91"/>
<evidence type="ECO:0000256" key="6">
    <source>
        <dbReference type="ARBA" id="ARBA00022989"/>
    </source>
</evidence>
<proteinExistence type="inferred from homology"/>
<feature type="domain" description="MotA/TolQ/ExbB proton channel" evidence="12">
    <location>
        <begin position="117"/>
        <end position="218"/>
    </location>
</feature>
<dbReference type="InterPro" id="IPR002898">
    <property type="entry name" value="MotA_ExbB_proton_chnl"/>
</dbReference>
<dbReference type="PANTHER" id="PTHR30625:SF3">
    <property type="entry name" value="TOL-PAL SYSTEM PROTEIN TOLQ"/>
    <property type="match status" value="1"/>
</dbReference>
<evidence type="ECO:0000256" key="10">
    <source>
        <dbReference type="SAM" id="MobiDB-lite"/>
    </source>
</evidence>
<comment type="similarity">
    <text evidence="9">Belongs to the exbB/tolQ family.</text>
</comment>
<keyword evidence="2" id="KW-1003">Cell membrane</keyword>
<keyword evidence="4" id="KW-0132">Cell division</keyword>
<gene>
    <name evidence="13" type="ORF">B7Y86_01540</name>
</gene>
<comment type="caution">
    <text evidence="13">The sequence shown here is derived from an EMBL/GenBank/DDBJ whole genome shotgun (WGS) entry which is preliminary data.</text>
</comment>
<dbReference type="PANTHER" id="PTHR30625">
    <property type="entry name" value="PROTEIN TOLQ"/>
    <property type="match status" value="1"/>
</dbReference>
<organism evidence="13 14">
    <name type="scientific">Brevundimonas subvibrioides</name>
    <dbReference type="NCBI Taxonomy" id="74313"/>
    <lineage>
        <taxon>Bacteria</taxon>
        <taxon>Pseudomonadati</taxon>
        <taxon>Pseudomonadota</taxon>
        <taxon>Alphaproteobacteria</taxon>
        <taxon>Caulobacterales</taxon>
        <taxon>Caulobacteraceae</taxon>
        <taxon>Brevundimonas</taxon>
    </lineage>
</organism>
<keyword evidence="8" id="KW-0131">Cell cycle</keyword>
<feature type="transmembrane region" description="Helical" evidence="11">
    <location>
        <begin position="181"/>
        <end position="203"/>
    </location>
</feature>
<evidence type="ECO:0000256" key="5">
    <source>
        <dbReference type="ARBA" id="ARBA00022692"/>
    </source>
</evidence>
<dbReference type="GO" id="GO:0051301">
    <property type="term" value="P:cell division"/>
    <property type="evidence" value="ECO:0007669"/>
    <property type="project" value="UniProtKB-KW"/>
</dbReference>
<name>A0A258HQ91_9CAUL</name>
<evidence type="ECO:0000256" key="11">
    <source>
        <dbReference type="SAM" id="Phobius"/>
    </source>
</evidence>
<reference evidence="13 14" key="1">
    <citation type="submission" date="2017-03" db="EMBL/GenBank/DDBJ databases">
        <title>Lifting the veil on microbial sulfur biogeochemistry in mining wastewaters.</title>
        <authorList>
            <person name="Kantor R.S."/>
            <person name="Colenbrander Nelson T."/>
            <person name="Marshall S."/>
            <person name="Bennett D."/>
            <person name="Apte S."/>
            <person name="Camacho D."/>
            <person name="Thomas B.C."/>
            <person name="Warren L.A."/>
            <person name="Banfield J.F."/>
        </authorList>
    </citation>
    <scope>NUCLEOTIDE SEQUENCE [LARGE SCALE GENOMIC DNA]</scope>
    <source>
        <strain evidence="13">32-68-21</strain>
    </source>
</reference>
<evidence type="ECO:0000313" key="13">
    <source>
        <dbReference type="EMBL" id="OYX59131.1"/>
    </source>
</evidence>
<evidence type="ECO:0000256" key="9">
    <source>
        <dbReference type="RuleBase" id="RU004057"/>
    </source>
</evidence>
<keyword evidence="9" id="KW-0653">Protein transport</keyword>
<dbReference type="GO" id="GO:0017038">
    <property type="term" value="P:protein import"/>
    <property type="evidence" value="ECO:0007669"/>
    <property type="project" value="TreeGrafter"/>
</dbReference>
<dbReference type="Pfam" id="PF01618">
    <property type="entry name" value="MotA_ExbB"/>
    <property type="match status" value="1"/>
</dbReference>
<feature type="compositionally biased region" description="Pro residues" evidence="10">
    <location>
        <begin position="239"/>
        <end position="252"/>
    </location>
</feature>
<feature type="transmembrane region" description="Helical" evidence="11">
    <location>
        <begin position="138"/>
        <end position="161"/>
    </location>
</feature>
<dbReference type="InterPro" id="IPR050790">
    <property type="entry name" value="ExbB/TolQ_transport"/>
</dbReference>
<dbReference type="NCBIfam" id="TIGR02796">
    <property type="entry name" value="tolQ"/>
    <property type="match status" value="1"/>
</dbReference>
<dbReference type="InterPro" id="IPR014163">
    <property type="entry name" value="Tol-Pal_TolQ"/>
</dbReference>
<dbReference type="GO" id="GO:0005886">
    <property type="term" value="C:plasma membrane"/>
    <property type="evidence" value="ECO:0007669"/>
    <property type="project" value="UniProtKB-SubCell"/>
</dbReference>
<evidence type="ECO:0000259" key="12">
    <source>
        <dbReference type="Pfam" id="PF01618"/>
    </source>
</evidence>
<evidence type="ECO:0000256" key="3">
    <source>
        <dbReference type="ARBA" id="ARBA00022519"/>
    </source>
</evidence>
<comment type="subcellular location">
    <subcellularLocation>
        <location evidence="1">Cell membrane</location>
        <topology evidence="1">Multi-pass membrane protein</topology>
    </subcellularLocation>
    <subcellularLocation>
        <location evidence="9">Membrane</location>
        <topology evidence="9">Multi-pass membrane protein</topology>
    </subcellularLocation>
</comment>
<evidence type="ECO:0000256" key="1">
    <source>
        <dbReference type="ARBA" id="ARBA00004651"/>
    </source>
</evidence>